<reference evidence="9 10" key="1">
    <citation type="submission" date="2019-03" db="EMBL/GenBank/DDBJ databases">
        <title>Genomic Encyclopedia of Type Strains, Phase IV (KMG-IV): sequencing the most valuable type-strain genomes for metagenomic binning, comparative biology and taxonomic classification.</title>
        <authorList>
            <person name="Goeker M."/>
        </authorList>
    </citation>
    <scope>NUCLEOTIDE SEQUENCE [LARGE SCALE GENOMIC DNA]</scope>
    <source>
        <strain evidence="9 10">DSM 45765</strain>
    </source>
</reference>
<dbReference type="OrthoDB" id="9782305at2"/>
<feature type="transmembrane region" description="Helical" evidence="8">
    <location>
        <begin position="126"/>
        <end position="145"/>
    </location>
</feature>
<keyword evidence="6 8" id="KW-1133">Transmembrane helix</keyword>
<dbReference type="RefSeq" id="WP_132875801.1">
    <property type="nucleotide sequence ID" value="NZ_SLXQ01000001.1"/>
</dbReference>
<comment type="similarity">
    <text evidence="2">Belongs to the binding-protein-dependent transport system permease family. FecCD subfamily.</text>
</comment>
<dbReference type="PANTHER" id="PTHR30472">
    <property type="entry name" value="FERRIC ENTEROBACTIN TRANSPORT SYSTEM PERMEASE PROTEIN"/>
    <property type="match status" value="1"/>
</dbReference>
<dbReference type="AlphaFoldDB" id="A0A4R2RC59"/>
<evidence type="ECO:0000313" key="9">
    <source>
        <dbReference type="EMBL" id="TCP57311.1"/>
    </source>
</evidence>
<dbReference type="FunFam" id="1.10.3470.10:FF:000001">
    <property type="entry name" value="Vitamin B12 ABC transporter permease BtuC"/>
    <property type="match status" value="1"/>
</dbReference>
<dbReference type="Pfam" id="PF01032">
    <property type="entry name" value="FecCD"/>
    <property type="match status" value="1"/>
</dbReference>
<feature type="transmembrane region" description="Helical" evidence="8">
    <location>
        <begin position="17"/>
        <end position="37"/>
    </location>
</feature>
<gene>
    <name evidence="9" type="ORF">EV191_1011265</name>
</gene>
<name>A0A4R2RC59_9PSEU</name>
<dbReference type="EMBL" id="SLXQ01000001">
    <property type="protein sequence ID" value="TCP57311.1"/>
    <property type="molecule type" value="Genomic_DNA"/>
</dbReference>
<organism evidence="9 10">
    <name type="scientific">Tamaricihabitans halophyticus</name>
    <dbReference type="NCBI Taxonomy" id="1262583"/>
    <lineage>
        <taxon>Bacteria</taxon>
        <taxon>Bacillati</taxon>
        <taxon>Actinomycetota</taxon>
        <taxon>Actinomycetes</taxon>
        <taxon>Pseudonocardiales</taxon>
        <taxon>Pseudonocardiaceae</taxon>
        <taxon>Tamaricihabitans</taxon>
    </lineage>
</organism>
<dbReference type="Proteomes" id="UP000294911">
    <property type="component" value="Unassembled WGS sequence"/>
</dbReference>
<evidence type="ECO:0000256" key="7">
    <source>
        <dbReference type="ARBA" id="ARBA00023136"/>
    </source>
</evidence>
<dbReference type="Gene3D" id="1.10.3470.10">
    <property type="entry name" value="ABC transporter involved in vitamin B12 uptake, BtuC"/>
    <property type="match status" value="1"/>
</dbReference>
<keyword evidence="10" id="KW-1185">Reference proteome</keyword>
<keyword evidence="5 8" id="KW-0812">Transmembrane</keyword>
<evidence type="ECO:0000256" key="4">
    <source>
        <dbReference type="ARBA" id="ARBA00022475"/>
    </source>
</evidence>
<comment type="caution">
    <text evidence="9">The sequence shown here is derived from an EMBL/GenBank/DDBJ whole genome shotgun (WGS) entry which is preliminary data.</text>
</comment>
<dbReference type="InterPro" id="IPR000522">
    <property type="entry name" value="ABC_transptr_permease_BtuC"/>
</dbReference>
<dbReference type="GO" id="GO:0033214">
    <property type="term" value="P:siderophore-iron import into cell"/>
    <property type="evidence" value="ECO:0007669"/>
    <property type="project" value="TreeGrafter"/>
</dbReference>
<evidence type="ECO:0000256" key="5">
    <source>
        <dbReference type="ARBA" id="ARBA00022692"/>
    </source>
</evidence>
<keyword evidence="7 8" id="KW-0472">Membrane</keyword>
<feature type="transmembrane region" description="Helical" evidence="8">
    <location>
        <begin position="311"/>
        <end position="329"/>
    </location>
</feature>
<keyword evidence="4" id="KW-1003">Cell membrane</keyword>
<dbReference type="PANTHER" id="PTHR30472:SF1">
    <property type="entry name" value="FE(3+) DICITRATE TRANSPORT SYSTEM PERMEASE PROTEIN FECC-RELATED"/>
    <property type="match status" value="1"/>
</dbReference>
<sequence length="337" mass="34898">MVETAVREPTRVRSNSVVVLGALISLCVVALMSIVVGSNQLPLDAVWHALFHYDGSYTDAVVRDARLPRTILGICVGLALGLAGALLQGATRNPVADPGLLGVNYGAAVAIVFAGVLFGVQAPTALIWFSFCGALGGTVLVYLLGGSASPVRLILAGVAVQATFVGLNQAMQVIDTNSLDKMRYWLVGSLANRDVPALAPLLPFLIIGVVLAITAARGLNAIALGDDTARGLGATPGATRLRALLAVGLLCGTATAAAGPIAFVGLMIPHLVRMLVGQDHRWVLPLSALLGPVLVLGCDVLGRVLGSPGELQVGIMTEILGGLVFLFLVRRLWGVRR</sequence>
<dbReference type="GO" id="GO:0005886">
    <property type="term" value="C:plasma membrane"/>
    <property type="evidence" value="ECO:0007669"/>
    <property type="project" value="UniProtKB-SubCell"/>
</dbReference>
<evidence type="ECO:0000256" key="1">
    <source>
        <dbReference type="ARBA" id="ARBA00004651"/>
    </source>
</evidence>
<accession>A0A4R2RC59</accession>
<evidence type="ECO:0000256" key="8">
    <source>
        <dbReference type="SAM" id="Phobius"/>
    </source>
</evidence>
<evidence type="ECO:0000313" key="10">
    <source>
        <dbReference type="Proteomes" id="UP000294911"/>
    </source>
</evidence>
<comment type="subcellular location">
    <subcellularLocation>
        <location evidence="1">Cell membrane</location>
        <topology evidence="1">Multi-pass membrane protein</topology>
    </subcellularLocation>
</comment>
<feature type="transmembrane region" description="Helical" evidence="8">
    <location>
        <begin position="99"/>
        <end position="120"/>
    </location>
</feature>
<feature type="transmembrane region" description="Helical" evidence="8">
    <location>
        <begin position="67"/>
        <end position="87"/>
    </location>
</feature>
<dbReference type="SUPFAM" id="SSF81345">
    <property type="entry name" value="ABC transporter involved in vitamin B12 uptake, BtuC"/>
    <property type="match status" value="1"/>
</dbReference>
<protein>
    <submittedName>
        <fullName evidence="9">Iron complex transport system permease protein</fullName>
    </submittedName>
</protein>
<feature type="transmembrane region" description="Helical" evidence="8">
    <location>
        <begin position="201"/>
        <end position="223"/>
    </location>
</feature>
<evidence type="ECO:0000256" key="2">
    <source>
        <dbReference type="ARBA" id="ARBA00007935"/>
    </source>
</evidence>
<dbReference type="GO" id="GO:0022857">
    <property type="term" value="F:transmembrane transporter activity"/>
    <property type="evidence" value="ECO:0007669"/>
    <property type="project" value="InterPro"/>
</dbReference>
<keyword evidence="3" id="KW-0813">Transport</keyword>
<dbReference type="InterPro" id="IPR037294">
    <property type="entry name" value="ABC_BtuC-like"/>
</dbReference>
<evidence type="ECO:0000256" key="6">
    <source>
        <dbReference type="ARBA" id="ARBA00022989"/>
    </source>
</evidence>
<proteinExistence type="inferred from homology"/>
<dbReference type="CDD" id="cd06550">
    <property type="entry name" value="TM_ABC_iron-siderophores_like"/>
    <property type="match status" value="1"/>
</dbReference>
<feature type="transmembrane region" description="Helical" evidence="8">
    <location>
        <begin position="243"/>
        <end position="271"/>
    </location>
</feature>
<evidence type="ECO:0000256" key="3">
    <source>
        <dbReference type="ARBA" id="ARBA00022448"/>
    </source>
</evidence>